<name>A0ABT8LC13_9BACT</name>
<organism evidence="1 2">
    <name type="scientific">Agaribacillus aureus</name>
    <dbReference type="NCBI Taxonomy" id="3051825"/>
    <lineage>
        <taxon>Bacteria</taxon>
        <taxon>Pseudomonadati</taxon>
        <taxon>Bacteroidota</taxon>
        <taxon>Cytophagia</taxon>
        <taxon>Cytophagales</taxon>
        <taxon>Splendidivirgaceae</taxon>
        <taxon>Agaribacillus</taxon>
    </lineage>
</organism>
<gene>
    <name evidence="1" type="ORF">QQ020_24800</name>
</gene>
<dbReference type="GO" id="GO:0016787">
    <property type="term" value="F:hydrolase activity"/>
    <property type="evidence" value="ECO:0007669"/>
    <property type="project" value="UniProtKB-KW"/>
</dbReference>
<proteinExistence type="predicted"/>
<dbReference type="SUPFAM" id="SSF53474">
    <property type="entry name" value="alpha/beta-Hydrolases"/>
    <property type="match status" value="1"/>
</dbReference>
<dbReference type="EMBL" id="JAUJEB010000006">
    <property type="protein sequence ID" value="MDN5215322.1"/>
    <property type="molecule type" value="Genomic_DNA"/>
</dbReference>
<accession>A0ABT8LC13</accession>
<evidence type="ECO:0000313" key="1">
    <source>
        <dbReference type="EMBL" id="MDN5215322.1"/>
    </source>
</evidence>
<dbReference type="Pfam" id="PF00756">
    <property type="entry name" value="Esterase"/>
    <property type="match status" value="1"/>
</dbReference>
<dbReference type="InterPro" id="IPR000801">
    <property type="entry name" value="Esterase-like"/>
</dbReference>
<keyword evidence="1" id="KW-0378">Hydrolase</keyword>
<comment type="caution">
    <text evidence="1">The sequence shown here is derived from an EMBL/GenBank/DDBJ whole genome shotgun (WGS) entry which is preliminary data.</text>
</comment>
<dbReference type="Gene3D" id="3.40.50.1820">
    <property type="entry name" value="alpha/beta hydrolase"/>
    <property type="match status" value="1"/>
</dbReference>
<dbReference type="PANTHER" id="PTHR48098">
    <property type="entry name" value="ENTEROCHELIN ESTERASE-RELATED"/>
    <property type="match status" value="1"/>
</dbReference>
<dbReference type="InterPro" id="IPR029058">
    <property type="entry name" value="AB_hydrolase_fold"/>
</dbReference>
<keyword evidence="2" id="KW-1185">Reference proteome</keyword>
<dbReference type="Proteomes" id="UP001172083">
    <property type="component" value="Unassembled WGS sequence"/>
</dbReference>
<dbReference type="InterPro" id="IPR050583">
    <property type="entry name" value="Mycobacterial_A85_antigen"/>
</dbReference>
<sequence length="299" mass="34959">MSQRVALFFLMFLSCFHCLNAQQIGHLLRGKVMEREAFNSKILDKEVRYTIYLPPGYDHSNRKYPVVYLLHGYTDSDIAWVQFGEIQAIADEGINNRDIPPMIIVTPDAGVTWYINDHEGKVRYEDMFIQEFIPYIDQNYRTRIKKEFRGISGLSMGGYGAFLYAIKHPELFAASTPLSAAFYTEEEVISHEQERWDRIEAVMYGKHLKGKGRLTKHWKANNPFHLLANTPVDDIKSVRYYFDCGDDDFLYKGNSKMHTVLRDMEIPHEFRIRDGGHSWSYWRTGILDALIFISKSFKR</sequence>
<dbReference type="PANTHER" id="PTHR48098:SF1">
    <property type="entry name" value="DIACYLGLYCEROL ACYLTRANSFERASE_MYCOLYLTRANSFERASE AG85A"/>
    <property type="match status" value="1"/>
</dbReference>
<dbReference type="RefSeq" id="WP_346760657.1">
    <property type="nucleotide sequence ID" value="NZ_JAUJEB010000006.1"/>
</dbReference>
<evidence type="ECO:0000313" key="2">
    <source>
        <dbReference type="Proteomes" id="UP001172083"/>
    </source>
</evidence>
<dbReference type="PROSITE" id="PS51257">
    <property type="entry name" value="PROKAR_LIPOPROTEIN"/>
    <property type="match status" value="1"/>
</dbReference>
<reference evidence="1" key="1">
    <citation type="submission" date="2023-06" db="EMBL/GenBank/DDBJ databases">
        <title>Genomic of Agaribacillus aureum.</title>
        <authorList>
            <person name="Wang G."/>
        </authorList>
    </citation>
    <scope>NUCLEOTIDE SEQUENCE</scope>
    <source>
        <strain evidence="1">BMA12</strain>
    </source>
</reference>
<protein>
    <submittedName>
        <fullName evidence="1">Alpha/beta hydrolase family protein</fullName>
    </submittedName>
</protein>